<sequence length="125" mass="13960">MKKNDLILIGALLIIAFTILGITRVWQKNNTDETAMVIVTVDGQEMGRFPLNQDLEQRFDFPDGSYNVLRIYDGKAEIAEASCPDQICVKHHKIHYTKETIVCLPNKLVVEIAGGEESDIDAVAN</sequence>
<dbReference type="RefSeq" id="WP_090161817.1">
    <property type="nucleotide sequence ID" value="NZ_FMWK01000004.1"/>
</dbReference>
<dbReference type="CDD" id="cd09911">
    <property type="entry name" value="Lin0431_like"/>
    <property type="match status" value="1"/>
</dbReference>
<organism evidence="2 3">
    <name type="scientific">Pseudobutyrivibrio xylanivorans</name>
    <dbReference type="NCBI Taxonomy" id="185007"/>
    <lineage>
        <taxon>Bacteria</taxon>
        <taxon>Bacillati</taxon>
        <taxon>Bacillota</taxon>
        <taxon>Clostridia</taxon>
        <taxon>Lachnospirales</taxon>
        <taxon>Lachnospiraceae</taxon>
        <taxon>Pseudobutyrivibrio</taxon>
    </lineage>
</organism>
<feature type="transmembrane region" description="Helical" evidence="1">
    <location>
        <begin position="6"/>
        <end position="26"/>
    </location>
</feature>
<evidence type="ECO:0000313" key="2">
    <source>
        <dbReference type="EMBL" id="SCZ77917.1"/>
    </source>
</evidence>
<keyword evidence="1" id="KW-1133">Transmembrane helix</keyword>
<proteinExistence type="predicted"/>
<evidence type="ECO:0000313" key="3">
    <source>
        <dbReference type="Proteomes" id="UP000199428"/>
    </source>
</evidence>
<dbReference type="Gene3D" id="2.60.320.10">
    <property type="entry name" value="N-utilization substance G protein NusG, insert domain"/>
    <property type="match status" value="1"/>
</dbReference>
<gene>
    <name evidence="2" type="ORF">SAMN02910350_00998</name>
</gene>
<dbReference type="Proteomes" id="UP000199428">
    <property type="component" value="Unassembled WGS sequence"/>
</dbReference>
<protein>
    <submittedName>
        <fullName evidence="2">Uncharacterized protein</fullName>
    </submittedName>
</protein>
<reference evidence="2 3" key="1">
    <citation type="submission" date="2016-10" db="EMBL/GenBank/DDBJ databases">
        <authorList>
            <person name="de Groot N.N."/>
        </authorList>
    </citation>
    <scope>NUCLEOTIDE SEQUENCE [LARGE SCALE GENOMIC DNA]</scope>
    <source>
        <strain evidence="2 3">DSM 10317</strain>
    </source>
</reference>
<keyword evidence="1" id="KW-0472">Membrane</keyword>
<dbReference type="AlphaFoldDB" id="A0A1G5RVH7"/>
<keyword evidence="1" id="KW-0812">Transmembrane</keyword>
<evidence type="ECO:0000256" key="1">
    <source>
        <dbReference type="SAM" id="Phobius"/>
    </source>
</evidence>
<accession>A0A1G5RVH7</accession>
<dbReference type="EMBL" id="FMWK01000004">
    <property type="protein sequence ID" value="SCZ77917.1"/>
    <property type="molecule type" value="Genomic_DNA"/>
</dbReference>
<dbReference type="Pfam" id="PF07009">
    <property type="entry name" value="NusG_II"/>
    <property type="match status" value="1"/>
</dbReference>
<name>A0A1G5RVH7_PSEXY</name>
<dbReference type="InterPro" id="IPR038690">
    <property type="entry name" value="NusG_2_sf"/>
</dbReference>